<dbReference type="InterPro" id="IPR008274">
    <property type="entry name" value="AldOxase/xan_DH_MoCoBD1"/>
</dbReference>
<evidence type="ECO:0000256" key="11">
    <source>
        <dbReference type="ARBA" id="ARBA00053029"/>
    </source>
</evidence>
<evidence type="ECO:0000256" key="4">
    <source>
        <dbReference type="ARBA" id="ARBA00022505"/>
    </source>
</evidence>
<dbReference type="Proteomes" id="UP000033632">
    <property type="component" value="Unassembled WGS sequence"/>
</dbReference>
<dbReference type="SMART" id="SM01008">
    <property type="entry name" value="Ald_Xan_dh_C"/>
    <property type="match status" value="1"/>
</dbReference>
<comment type="caution">
    <text evidence="13">The sequence shown here is derived from an EMBL/GenBank/DDBJ whole genome shotgun (WGS) entry which is preliminary data.</text>
</comment>
<proteinExistence type="inferred from homology"/>
<evidence type="ECO:0000313" key="13">
    <source>
        <dbReference type="EMBL" id="KKB12243.1"/>
    </source>
</evidence>
<comment type="cofactor">
    <cofactor evidence="1">
        <name>Mo-molybdopterin</name>
        <dbReference type="ChEBI" id="CHEBI:71302"/>
    </cofactor>
</comment>
<keyword evidence="7" id="KW-0560">Oxidoreductase</keyword>
<sequence length="781" mass="84951">MDDLLQRQALDRLRDDQALVPHESAHKHVTGRAEYIDDMAEPAGTLHAYLGLSAHAHAQIVGLDLSAVEAAPGVVGVVTSADIPGRNDISPAGIGDDPLFCVDRTSYHGQPLFAVVGRTRDAVRRAARLAKVAYRALPHRLTALDALENGGNVVAPGMVIASGDAGQALARAPHTLAGRMTIGGQEHFYLEGQVSLAIPGEDGEMLLHTATQHPSDTQEVVARVLGLEANGVRVHVRRLGGGFGGKETQGTLFGAVAAVAARKFGRAVKCRPDRDDDMVITGKRHDFVVDYRLGFDEAGRIEALDAVFNARCGHSEDLSRGVTDRALMHADNAYFFPAMRVESKLLRTNTVSNTAFRGYGGPQGILAAERIIEEIAYALGRDTLDIRKINLYDGADRNTTPYGQEVHDNIMARIVAELEASSDYRRRREEILAFNRSSEFVRRGIALVPVKYGISFSKKLMNQGAALLNLYRDGSVHLNHGGTEMGQGLHTKVAQVVAHELNIALRRIRVTPTATDKVPNASPTAGSLGTDLNGMAALDAARTLKRRLVAFAVETFRVHEEQVSFEFEAVRAGSQLVAWPDFVEMAYAARVPLSATGFYKTPHIHWDRKSGRGSPYLYFTYGASCSEVAVDTLTGEYKVLRTDILQDVGRSINRDIDIGQIEGGFIQGMGWLTTEELWWDKEGRLRTHAPSTYKIPVASDRPRVFNVALAEWSVNPAPTVRNSKATGEPPIMLAISVFEALGMAAASVAGYRFASRLDSPATPERVLMAMERLKREARAAG</sequence>
<dbReference type="InterPro" id="IPR000674">
    <property type="entry name" value="Ald_Oxase/Xan_DH_a/b"/>
</dbReference>
<dbReference type="Pfam" id="PF02738">
    <property type="entry name" value="MoCoBD_1"/>
    <property type="match status" value="1"/>
</dbReference>
<evidence type="ECO:0000256" key="5">
    <source>
        <dbReference type="ARBA" id="ARBA00022714"/>
    </source>
</evidence>
<dbReference type="PANTHER" id="PTHR11908">
    <property type="entry name" value="XANTHINE DEHYDROGENASE"/>
    <property type="match status" value="1"/>
</dbReference>
<feature type="domain" description="Aldehyde oxidase/xanthine dehydrogenase a/b hammerhead" evidence="12">
    <location>
        <begin position="30"/>
        <end position="138"/>
    </location>
</feature>
<keyword evidence="8" id="KW-0408">Iron</keyword>
<gene>
    <name evidence="13" type="ORF">VE25_08255</name>
</gene>
<dbReference type="RefSeq" id="WP_046108132.1">
    <property type="nucleotide sequence ID" value="NZ_JZEX01000087.1"/>
</dbReference>
<evidence type="ECO:0000313" key="14">
    <source>
        <dbReference type="Proteomes" id="UP000033632"/>
    </source>
</evidence>
<evidence type="ECO:0000256" key="8">
    <source>
        <dbReference type="ARBA" id="ARBA00023004"/>
    </source>
</evidence>
<keyword evidence="5" id="KW-0001">2Fe-2S</keyword>
<protein>
    <submittedName>
        <fullName evidence="13">Aldehyde oxidase</fullName>
    </submittedName>
</protein>
<organism evidence="13 14">
    <name type="scientific">Devosia geojensis</name>
    <dbReference type="NCBI Taxonomy" id="443610"/>
    <lineage>
        <taxon>Bacteria</taxon>
        <taxon>Pseudomonadati</taxon>
        <taxon>Pseudomonadota</taxon>
        <taxon>Alphaproteobacteria</taxon>
        <taxon>Hyphomicrobiales</taxon>
        <taxon>Devosiaceae</taxon>
        <taxon>Devosia</taxon>
    </lineage>
</organism>
<keyword evidence="9" id="KW-0411">Iron-sulfur</keyword>
<dbReference type="OrthoDB" id="9763985at2"/>
<dbReference type="GO" id="GO:0051537">
    <property type="term" value="F:2 iron, 2 sulfur cluster binding"/>
    <property type="evidence" value="ECO:0007669"/>
    <property type="project" value="UniProtKB-KW"/>
</dbReference>
<dbReference type="STRING" id="443610.VE25_08255"/>
<dbReference type="EMBL" id="JZEX01000087">
    <property type="protein sequence ID" value="KKB12243.1"/>
    <property type="molecule type" value="Genomic_DNA"/>
</dbReference>
<dbReference type="PROSITE" id="PS00559">
    <property type="entry name" value="MOLYBDOPTERIN_EUK"/>
    <property type="match status" value="1"/>
</dbReference>
<dbReference type="InterPro" id="IPR014309">
    <property type="entry name" value="Xanthine_DH_Mopterin-bd_su"/>
</dbReference>
<dbReference type="PATRIC" id="fig|443610.3.peg.4225"/>
<evidence type="ECO:0000256" key="9">
    <source>
        <dbReference type="ARBA" id="ARBA00023014"/>
    </source>
</evidence>
<comment type="cofactor">
    <cofactor evidence="11">
        <name>Mo-molybdopterin cytosine dinucleotide</name>
        <dbReference type="ChEBI" id="CHEBI:71308"/>
    </cofactor>
</comment>
<dbReference type="NCBIfam" id="TIGR02965">
    <property type="entry name" value="xanthine_xdhB"/>
    <property type="match status" value="1"/>
</dbReference>
<evidence type="ECO:0000256" key="2">
    <source>
        <dbReference type="ARBA" id="ARBA00001974"/>
    </source>
</evidence>
<evidence type="ECO:0000256" key="7">
    <source>
        <dbReference type="ARBA" id="ARBA00023002"/>
    </source>
</evidence>
<dbReference type="Pfam" id="PF01315">
    <property type="entry name" value="Ald_Xan_dh_C"/>
    <property type="match status" value="1"/>
</dbReference>
<dbReference type="FunFam" id="3.30.365.10:FF:000001">
    <property type="entry name" value="Xanthine dehydrogenase oxidase"/>
    <property type="match status" value="1"/>
</dbReference>
<dbReference type="Gene3D" id="3.90.1170.50">
    <property type="entry name" value="Aldehyde oxidase/xanthine dehydrogenase, a/b hammerhead"/>
    <property type="match status" value="1"/>
</dbReference>
<dbReference type="Gene3D" id="3.30.365.10">
    <property type="entry name" value="Aldehyde oxidase/xanthine dehydrogenase, molybdopterin binding domain"/>
    <property type="match status" value="4"/>
</dbReference>
<evidence type="ECO:0000259" key="12">
    <source>
        <dbReference type="SMART" id="SM01008"/>
    </source>
</evidence>
<dbReference type="FunFam" id="3.30.365.10:FF:000002">
    <property type="entry name" value="Xanthine dehydrogenase oxidase"/>
    <property type="match status" value="1"/>
</dbReference>
<evidence type="ECO:0000256" key="3">
    <source>
        <dbReference type="ARBA" id="ARBA00006849"/>
    </source>
</evidence>
<evidence type="ECO:0000256" key="10">
    <source>
        <dbReference type="ARBA" id="ARBA00034078"/>
    </source>
</evidence>
<dbReference type="Pfam" id="PF20256">
    <property type="entry name" value="MoCoBD_2"/>
    <property type="match status" value="1"/>
</dbReference>
<name>A0A0F5FTU4_9HYPH</name>
<dbReference type="GO" id="GO:0005506">
    <property type="term" value="F:iron ion binding"/>
    <property type="evidence" value="ECO:0007669"/>
    <property type="project" value="InterPro"/>
</dbReference>
<reference evidence="13 14" key="1">
    <citation type="submission" date="2015-03" db="EMBL/GenBank/DDBJ databases">
        <authorList>
            <person name="Hassan Y.I."/>
            <person name="Lepp D."/>
            <person name="Li X.-Z."/>
            <person name="Zhou T."/>
        </authorList>
    </citation>
    <scope>NUCLEOTIDE SEQUENCE [LARGE SCALE GENOMIC DNA]</scope>
    <source>
        <strain evidence="13 14">BD-c194</strain>
    </source>
</reference>
<comment type="cofactor">
    <cofactor evidence="10">
        <name>[2Fe-2S] cluster</name>
        <dbReference type="ChEBI" id="CHEBI:190135"/>
    </cofactor>
</comment>
<dbReference type="GO" id="GO:0043546">
    <property type="term" value="F:molybdopterin cofactor binding"/>
    <property type="evidence" value="ECO:0007669"/>
    <property type="project" value="InterPro"/>
</dbReference>
<dbReference type="InterPro" id="IPR037165">
    <property type="entry name" value="AldOxase/xan_DH_Mopterin-bd_sf"/>
</dbReference>
<keyword evidence="6" id="KW-0479">Metal-binding</keyword>
<dbReference type="PANTHER" id="PTHR11908:SF132">
    <property type="entry name" value="ALDEHYDE OXIDASE 1-RELATED"/>
    <property type="match status" value="1"/>
</dbReference>
<dbReference type="InterPro" id="IPR046867">
    <property type="entry name" value="AldOxase/xan_DH_MoCoBD2"/>
</dbReference>
<dbReference type="InterPro" id="IPR036856">
    <property type="entry name" value="Ald_Oxase/Xan_DH_a/b_sf"/>
</dbReference>
<comment type="cofactor">
    <cofactor evidence="2">
        <name>FAD</name>
        <dbReference type="ChEBI" id="CHEBI:57692"/>
    </cofactor>
</comment>
<keyword evidence="4" id="KW-0500">Molybdenum</keyword>
<evidence type="ECO:0000256" key="6">
    <source>
        <dbReference type="ARBA" id="ARBA00022723"/>
    </source>
</evidence>
<dbReference type="AlphaFoldDB" id="A0A0F5FTU4"/>
<keyword evidence="14" id="KW-1185">Reference proteome</keyword>
<dbReference type="GO" id="GO:0016491">
    <property type="term" value="F:oxidoreductase activity"/>
    <property type="evidence" value="ECO:0007669"/>
    <property type="project" value="UniProtKB-KW"/>
</dbReference>
<accession>A0A0F5FTU4</accession>
<dbReference type="SUPFAM" id="SSF54665">
    <property type="entry name" value="CO dehydrogenase molybdoprotein N-domain-like"/>
    <property type="match status" value="1"/>
</dbReference>
<comment type="similarity">
    <text evidence="3">Belongs to the xanthine dehydrogenase family.</text>
</comment>
<evidence type="ECO:0000256" key="1">
    <source>
        <dbReference type="ARBA" id="ARBA00001924"/>
    </source>
</evidence>
<dbReference type="SUPFAM" id="SSF56003">
    <property type="entry name" value="Molybdenum cofactor-binding domain"/>
    <property type="match status" value="1"/>
</dbReference>
<dbReference type="InterPro" id="IPR022407">
    <property type="entry name" value="OxRdtase_Mopterin_BS"/>
</dbReference>
<dbReference type="GO" id="GO:0030151">
    <property type="term" value="F:molybdenum ion binding"/>
    <property type="evidence" value="ECO:0007669"/>
    <property type="project" value="InterPro"/>
</dbReference>
<dbReference type="InterPro" id="IPR016208">
    <property type="entry name" value="Ald_Oxase/xanthine_DH-like"/>
</dbReference>